<dbReference type="AlphaFoldDB" id="A0AAQ3P1X7"/>
<dbReference type="PANTHER" id="PTHR13878">
    <property type="entry name" value="GULONOLACTONE OXIDASE"/>
    <property type="match status" value="1"/>
</dbReference>
<dbReference type="GO" id="GO:0050105">
    <property type="term" value="F:L-gulonolactone oxidase activity"/>
    <property type="evidence" value="ECO:0007669"/>
    <property type="project" value="UniProtKB-EC"/>
</dbReference>
<evidence type="ECO:0000313" key="14">
    <source>
        <dbReference type="Proteomes" id="UP001374535"/>
    </source>
</evidence>
<evidence type="ECO:0000259" key="12">
    <source>
        <dbReference type="PROSITE" id="PS51387"/>
    </source>
</evidence>
<keyword evidence="8" id="KW-0274">FAD</keyword>
<keyword evidence="14" id="KW-1185">Reference proteome</keyword>
<evidence type="ECO:0000256" key="5">
    <source>
        <dbReference type="ARBA" id="ARBA00022630"/>
    </source>
</evidence>
<keyword evidence="5" id="KW-0285">Flavoprotein</keyword>
<keyword evidence="9" id="KW-0560">Oxidoreductase</keyword>
<dbReference type="InterPro" id="IPR036318">
    <property type="entry name" value="FAD-bd_PCMH-like_sf"/>
</dbReference>
<evidence type="ECO:0000256" key="3">
    <source>
        <dbReference type="ARBA" id="ARBA00005466"/>
    </source>
</evidence>
<dbReference type="Gene3D" id="3.30.465.10">
    <property type="match status" value="1"/>
</dbReference>
<sequence>MSQLSFKPTPFLLFFLGFYVALSTPEDPINCTSHKTNCTITNFCGTFPDRSICKAQKVFYPTQEEDILRVVASATRKGKKMKVATSSSNSIPKWVCPEGHNGWLISTKYLNRVMEIDAEKRTARVQSGVTLKQLMEEAAKAGLALPYTPYWWGLTMGGILGTGAHGSSLWGKGGAVHEQVVEIRIVTPAPSEHGYAKLHILTEEDQHLNAAKVSLGLLGVISQITFKLEPLFKRSITYVTENDSNLENKVITFGQKHEFADIIWYPNQHKAVYRVDDRVPIHTSGNAVYDFIPFRPTPAIQLLLRRTTEEAEEFYGDSEGKCLVAKTETNSLIASAYGLTNNGLVFSGFPAVGFHNHIQASGSCLGSDRNTKIATFCPWDPRIKGDFNHKTTFSIGLSMVKNFIEDLKKLVELEPKAFCSIEMHNGILMRYVKGSSAYLGKQEDGVDFDITYYRSRDPMAPRLYEDIFEEIEQIGIFKYGGLPHWGKNRNVAFEGVMNKYINADKFLKVKDEYDPERLFSSEWSDQVLGLKEGLMKVSAYAPITTIVHQPKATFAGQAKSTRKQGERCRSGSLPPTIKWRFPIIELNWSTENEQRKAEKTEDGVEDLELKERVCVSDRIRRQRLSNRKMMRYWEKNRNQDGWSGWNSKPN</sequence>
<dbReference type="InterPro" id="IPR010030">
    <property type="entry name" value="GULO_Plant"/>
</dbReference>
<dbReference type="NCBIfam" id="TIGR01677">
    <property type="entry name" value="pln_FAD_oxido"/>
    <property type="match status" value="1"/>
</dbReference>
<gene>
    <name evidence="13" type="ORF">V8G54_007527</name>
</gene>
<comment type="pathway">
    <text evidence="2">Cofactor biosynthesis; L-ascorbate biosynthesis.</text>
</comment>
<evidence type="ECO:0000256" key="2">
    <source>
        <dbReference type="ARBA" id="ARBA00005147"/>
    </source>
</evidence>
<proteinExistence type="inferred from homology"/>
<evidence type="ECO:0000256" key="8">
    <source>
        <dbReference type="ARBA" id="ARBA00022827"/>
    </source>
</evidence>
<keyword evidence="7 11" id="KW-0732">Signal</keyword>
<dbReference type="EMBL" id="CP144699">
    <property type="protein sequence ID" value="WVZ20205.1"/>
    <property type="molecule type" value="Genomic_DNA"/>
</dbReference>
<dbReference type="GO" id="GO:0071949">
    <property type="term" value="F:FAD binding"/>
    <property type="evidence" value="ECO:0007669"/>
    <property type="project" value="InterPro"/>
</dbReference>
<keyword evidence="6" id="KW-0060">Ascorbate biosynthesis</keyword>
<reference evidence="13 14" key="1">
    <citation type="journal article" date="2023" name="Life. Sci Alliance">
        <title>Evolutionary insights into 3D genome organization and epigenetic landscape of Vigna mungo.</title>
        <authorList>
            <person name="Junaid A."/>
            <person name="Singh B."/>
            <person name="Bhatia S."/>
        </authorList>
    </citation>
    <scope>NUCLEOTIDE SEQUENCE [LARGE SCALE GENOMIC DNA]</scope>
    <source>
        <strain evidence="13">Urdbean</strain>
    </source>
</reference>
<feature type="domain" description="FAD-binding PCMH-type" evidence="12">
    <location>
        <begin position="51"/>
        <end position="231"/>
    </location>
</feature>
<feature type="signal peptide" evidence="11">
    <location>
        <begin position="1"/>
        <end position="23"/>
    </location>
</feature>
<dbReference type="GO" id="GO:0003885">
    <property type="term" value="F:D-arabinono-1,4-lactone oxidase activity"/>
    <property type="evidence" value="ECO:0007669"/>
    <property type="project" value="InterPro"/>
</dbReference>
<dbReference type="GO" id="GO:0019853">
    <property type="term" value="P:L-ascorbic acid biosynthetic process"/>
    <property type="evidence" value="ECO:0007669"/>
    <property type="project" value="UniProtKB-KW"/>
</dbReference>
<protein>
    <recommendedName>
        <fullName evidence="4">L-gulonolactone oxidase</fullName>
        <ecNumber evidence="4">1.1.3.8</ecNumber>
    </recommendedName>
</protein>
<name>A0AAQ3P1X7_VIGMU</name>
<dbReference type="Gene3D" id="3.30.70.2520">
    <property type="match status" value="1"/>
</dbReference>
<dbReference type="GO" id="GO:0016020">
    <property type="term" value="C:membrane"/>
    <property type="evidence" value="ECO:0007669"/>
    <property type="project" value="InterPro"/>
</dbReference>
<evidence type="ECO:0000256" key="6">
    <source>
        <dbReference type="ARBA" id="ARBA00022644"/>
    </source>
</evidence>
<evidence type="ECO:0000256" key="11">
    <source>
        <dbReference type="SAM" id="SignalP"/>
    </source>
</evidence>
<dbReference type="FunFam" id="3.30.465.10:FF:000033">
    <property type="entry name" value="L-gulonolactone oxidase 5"/>
    <property type="match status" value="1"/>
</dbReference>
<dbReference type="Pfam" id="PF01565">
    <property type="entry name" value="FAD_binding_4"/>
    <property type="match status" value="1"/>
</dbReference>
<evidence type="ECO:0000256" key="4">
    <source>
        <dbReference type="ARBA" id="ARBA00013121"/>
    </source>
</evidence>
<dbReference type="InterPro" id="IPR016166">
    <property type="entry name" value="FAD-bd_PCMH"/>
</dbReference>
<dbReference type="Pfam" id="PF04030">
    <property type="entry name" value="ALO"/>
    <property type="match status" value="1"/>
</dbReference>
<evidence type="ECO:0000256" key="7">
    <source>
        <dbReference type="ARBA" id="ARBA00022729"/>
    </source>
</evidence>
<dbReference type="InterPro" id="IPR050432">
    <property type="entry name" value="FAD-linked_Oxidoreductases_BP"/>
</dbReference>
<comment type="catalytic activity">
    <reaction evidence="10">
        <text>L-gulono-1,4-lactone + O2 = L-ascorbate + H2O2 + H(+)</text>
        <dbReference type="Rhea" id="RHEA:32363"/>
        <dbReference type="ChEBI" id="CHEBI:15378"/>
        <dbReference type="ChEBI" id="CHEBI:15379"/>
        <dbReference type="ChEBI" id="CHEBI:16240"/>
        <dbReference type="ChEBI" id="CHEBI:17587"/>
        <dbReference type="ChEBI" id="CHEBI:38290"/>
        <dbReference type="EC" id="1.1.3.8"/>
    </reaction>
</comment>
<dbReference type="InterPro" id="IPR006094">
    <property type="entry name" value="Oxid_FAD_bind_N"/>
</dbReference>
<dbReference type="InterPro" id="IPR007173">
    <property type="entry name" value="ALO_C"/>
</dbReference>
<dbReference type="PROSITE" id="PS51387">
    <property type="entry name" value="FAD_PCMH"/>
    <property type="match status" value="1"/>
</dbReference>
<accession>A0AAQ3P1X7</accession>
<comment type="cofactor">
    <cofactor evidence="1">
        <name>FAD</name>
        <dbReference type="ChEBI" id="CHEBI:57692"/>
    </cofactor>
</comment>
<evidence type="ECO:0000256" key="1">
    <source>
        <dbReference type="ARBA" id="ARBA00001974"/>
    </source>
</evidence>
<dbReference type="EC" id="1.1.3.8" evidence="4"/>
<comment type="similarity">
    <text evidence="3">Belongs to the oxygen-dependent FAD-linked oxidoreductase family.</text>
</comment>
<evidence type="ECO:0000313" key="13">
    <source>
        <dbReference type="EMBL" id="WVZ20205.1"/>
    </source>
</evidence>
<organism evidence="13 14">
    <name type="scientific">Vigna mungo</name>
    <name type="common">Black gram</name>
    <name type="synonym">Phaseolus mungo</name>
    <dbReference type="NCBI Taxonomy" id="3915"/>
    <lineage>
        <taxon>Eukaryota</taxon>
        <taxon>Viridiplantae</taxon>
        <taxon>Streptophyta</taxon>
        <taxon>Embryophyta</taxon>
        <taxon>Tracheophyta</taxon>
        <taxon>Spermatophyta</taxon>
        <taxon>Magnoliopsida</taxon>
        <taxon>eudicotyledons</taxon>
        <taxon>Gunneridae</taxon>
        <taxon>Pentapetalae</taxon>
        <taxon>rosids</taxon>
        <taxon>fabids</taxon>
        <taxon>Fabales</taxon>
        <taxon>Fabaceae</taxon>
        <taxon>Papilionoideae</taxon>
        <taxon>50 kb inversion clade</taxon>
        <taxon>NPAAA clade</taxon>
        <taxon>indigoferoid/millettioid clade</taxon>
        <taxon>Phaseoleae</taxon>
        <taxon>Vigna</taxon>
    </lineage>
</organism>
<dbReference type="Proteomes" id="UP001374535">
    <property type="component" value="Chromosome 2"/>
</dbReference>
<evidence type="ECO:0000256" key="9">
    <source>
        <dbReference type="ARBA" id="ARBA00023002"/>
    </source>
</evidence>
<feature type="chain" id="PRO_5042995701" description="L-gulonolactone oxidase" evidence="11">
    <location>
        <begin position="24"/>
        <end position="650"/>
    </location>
</feature>
<dbReference type="PANTHER" id="PTHR13878:SF67">
    <property type="entry name" value="L-GULONOLACTONE OXIDASE 5"/>
    <property type="match status" value="1"/>
</dbReference>
<dbReference type="InterPro" id="IPR016169">
    <property type="entry name" value="FAD-bd_PCMH_sub2"/>
</dbReference>
<evidence type="ECO:0000256" key="10">
    <source>
        <dbReference type="ARBA" id="ARBA00048083"/>
    </source>
</evidence>
<dbReference type="SUPFAM" id="SSF56176">
    <property type="entry name" value="FAD-binding/transporter-associated domain-like"/>
    <property type="match status" value="1"/>
</dbReference>